<evidence type="ECO:0000313" key="2">
    <source>
        <dbReference type="Proteomes" id="UP000257109"/>
    </source>
</evidence>
<sequence>MEGGKGSFNFRVGCSSLRRKSYADSIFSNSFHRDDDEDKMGFNSEASHGFPFEESLGIELIGDNLFHCQLFLFCKCCLENTLMHGFIELELMFLQLKFDLSTFRLKQLCILKHPLSSYLAFVEGLLKSMLRSGRENMNTLQDVSGIIKPSS</sequence>
<name>A0A371IH29_MUCPR</name>
<reference evidence="1" key="1">
    <citation type="submission" date="2018-05" db="EMBL/GenBank/DDBJ databases">
        <title>Draft genome of Mucuna pruriens seed.</title>
        <authorList>
            <person name="Nnadi N.E."/>
            <person name="Vos R."/>
            <person name="Hasami M.H."/>
            <person name="Devisetty U.K."/>
            <person name="Aguiy J.C."/>
        </authorList>
    </citation>
    <scope>NUCLEOTIDE SEQUENCE [LARGE SCALE GENOMIC DNA]</scope>
    <source>
        <strain evidence="1">JCA_2017</strain>
    </source>
</reference>
<protein>
    <submittedName>
        <fullName evidence="1">Uncharacterized protein</fullName>
    </submittedName>
</protein>
<dbReference type="EMBL" id="QJKJ01000085">
    <property type="protein sequence ID" value="RDY14367.1"/>
    <property type="molecule type" value="Genomic_DNA"/>
</dbReference>
<feature type="non-terminal residue" evidence="1">
    <location>
        <position position="1"/>
    </location>
</feature>
<proteinExistence type="predicted"/>
<gene>
    <name evidence="1" type="ORF">CR513_00575</name>
</gene>
<evidence type="ECO:0000313" key="1">
    <source>
        <dbReference type="EMBL" id="RDY14367.1"/>
    </source>
</evidence>
<keyword evidence="2" id="KW-1185">Reference proteome</keyword>
<dbReference type="Proteomes" id="UP000257109">
    <property type="component" value="Unassembled WGS sequence"/>
</dbReference>
<accession>A0A371IH29</accession>
<organism evidence="1 2">
    <name type="scientific">Mucuna pruriens</name>
    <name type="common">Velvet bean</name>
    <name type="synonym">Dolichos pruriens</name>
    <dbReference type="NCBI Taxonomy" id="157652"/>
    <lineage>
        <taxon>Eukaryota</taxon>
        <taxon>Viridiplantae</taxon>
        <taxon>Streptophyta</taxon>
        <taxon>Embryophyta</taxon>
        <taxon>Tracheophyta</taxon>
        <taxon>Spermatophyta</taxon>
        <taxon>Magnoliopsida</taxon>
        <taxon>eudicotyledons</taxon>
        <taxon>Gunneridae</taxon>
        <taxon>Pentapetalae</taxon>
        <taxon>rosids</taxon>
        <taxon>fabids</taxon>
        <taxon>Fabales</taxon>
        <taxon>Fabaceae</taxon>
        <taxon>Papilionoideae</taxon>
        <taxon>50 kb inversion clade</taxon>
        <taxon>NPAAA clade</taxon>
        <taxon>indigoferoid/millettioid clade</taxon>
        <taxon>Phaseoleae</taxon>
        <taxon>Mucuna</taxon>
    </lineage>
</organism>
<dbReference type="AlphaFoldDB" id="A0A371IH29"/>
<comment type="caution">
    <text evidence="1">The sequence shown here is derived from an EMBL/GenBank/DDBJ whole genome shotgun (WGS) entry which is preliminary data.</text>
</comment>